<protein>
    <submittedName>
        <fullName evidence="4">DUF1738 domain-containing protein</fullName>
    </submittedName>
</protein>
<evidence type="ECO:0000259" key="2">
    <source>
        <dbReference type="Pfam" id="PF08401"/>
    </source>
</evidence>
<reference evidence="4 5" key="1">
    <citation type="submission" date="2019-08" db="EMBL/GenBank/DDBJ databases">
        <title>Genomes of Antarctic Bizionia species.</title>
        <authorList>
            <person name="Bowman J.P."/>
        </authorList>
    </citation>
    <scope>NUCLEOTIDE SEQUENCE [LARGE SCALE GENOMIC DNA]</scope>
    <source>
        <strain evidence="4 5">ADA-4</strain>
    </source>
</reference>
<dbReference type="RefSeq" id="WP_148402083.1">
    <property type="nucleotide sequence ID" value="NZ_VSKK01000001.1"/>
</dbReference>
<evidence type="ECO:0000313" key="5">
    <source>
        <dbReference type="Proteomes" id="UP000323720"/>
    </source>
</evidence>
<feature type="domain" description="Polyvalent protein metallopeptidase" evidence="3">
    <location>
        <begin position="331"/>
        <end position="435"/>
    </location>
</feature>
<dbReference type="EMBL" id="VSKK01000001">
    <property type="protein sequence ID" value="TYB78345.1"/>
    <property type="molecule type" value="Genomic_DNA"/>
</dbReference>
<gene>
    <name evidence="4" type="ORF">ES674_00765</name>
</gene>
<comment type="caution">
    <text evidence="4">The sequence shown here is derived from an EMBL/GenBank/DDBJ whole genome shotgun (WGS) entry which is preliminary data.</text>
</comment>
<evidence type="ECO:0000259" key="3">
    <source>
        <dbReference type="Pfam" id="PF18818"/>
    </source>
</evidence>
<evidence type="ECO:0000256" key="1">
    <source>
        <dbReference type="SAM" id="MobiDB-lite"/>
    </source>
</evidence>
<sequence length="507" mass="57208">MISLLIGGAIALITKKDSKPGLGAPRHSGLAKEGLDNCGRLKPGFMYDNEGNLIRVEKVKKSTKKEKLKSKILSLKEKFNLQGLAYPAITKCGLGGGYLANGHEILSDNDLDILDDEDYNIGLGAAAKDVEQMVNELILDKINTGEPLPAWKQSWANKASIPAQNFVSKKPYSGTNSIILNVLLGSIMPTPYYLTGKQIKDLGGNIKKGSKTVPLVYYNFVKSLKDFSESTDKENALLSKVRGYEVKRRGKKTFKITQSNYKGIQLTDKEILFLKLDKNEYWSKGYLKYYRVFNIADTEGIEYEVPEPKLNTTAERIDIAEAIISSFVDKPKIKHNPKEAKYNTLTDILDIPNIEEFDTPEEYYSTMFHELIHSTLHQDRLNRKEKYEGKEKDASRAFEELIAELGASYLCGLCGILEVTHINQAAYLKQWYQDLVDLTEENPDFFIFATQQAQKAVDYIIKDFDENNIKKVSSPSPEPKPEPKNNDKEKAKARAKALKLKIKLKLK</sequence>
<dbReference type="Pfam" id="PF18818">
    <property type="entry name" value="MPTase-PolyVal"/>
    <property type="match status" value="1"/>
</dbReference>
<accession>A0A5D0RC37</accession>
<dbReference type="InterPro" id="IPR041459">
    <property type="entry name" value="MPTase-PolyVal"/>
</dbReference>
<organism evidence="4 5">
    <name type="scientific">Bizionia myxarmorum</name>
    <dbReference type="NCBI Taxonomy" id="291186"/>
    <lineage>
        <taxon>Bacteria</taxon>
        <taxon>Pseudomonadati</taxon>
        <taxon>Bacteroidota</taxon>
        <taxon>Flavobacteriia</taxon>
        <taxon>Flavobacteriales</taxon>
        <taxon>Flavobacteriaceae</taxon>
        <taxon>Bizionia</taxon>
    </lineage>
</organism>
<dbReference type="InterPro" id="IPR013610">
    <property type="entry name" value="ArdC_N"/>
</dbReference>
<dbReference type="OrthoDB" id="9792687at2"/>
<feature type="domain" description="N-terminal" evidence="2">
    <location>
        <begin position="128"/>
        <end position="234"/>
    </location>
</feature>
<feature type="region of interest" description="Disordered" evidence="1">
    <location>
        <begin position="468"/>
        <end position="492"/>
    </location>
</feature>
<dbReference type="GO" id="GO:0003697">
    <property type="term" value="F:single-stranded DNA binding"/>
    <property type="evidence" value="ECO:0007669"/>
    <property type="project" value="InterPro"/>
</dbReference>
<dbReference type="AlphaFoldDB" id="A0A5D0RC37"/>
<name>A0A5D0RC37_9FLAO</name>
<keyword evidence="5" id="KW-1185">Reference proteome</keyword>
<dbReference type="Pfam" id="PF08401">
    <property type="entry name" value="ArdcN"/>
    <property type="match status" value="1"/>
</dbReference>
<feature type="compositionally biased region" description="Basic and acidic residues" evidence="1">
    <location>
        <begin position="479"/>
        <end position="492"/>
    </location>
</feature>
<dbReference type="Proteomes" id="UP000323720">
    <property type="component" value="Unassembled WGS sequence"/>
</dbReference>
<proteinExistence type="predicted"/>
<evidence type="ECO:0000313" key="4">
    <source>
        <dbReference type="EMBL" id="TYB78345.1"/>
    </source>
</evidence>